<dbReference type="InterPro" id="IPR039703">
    <property type="entry name" value="Nta1"/>
</dbReference>
<dbReference type="OrthoDB" id="201515at2759"/>
<organism evidence="3 4">
    <name type="scientific">Psilocybe cf. subviscida</name>
    <dbReference type="NCBI Taxonomy" id="2480587"/>
    <lineage>
        <taxon>Eukaryota</taxon>
        <taxon>Fungi</taxon>
        <taxon>Dikarya</taxon>
        <taxon>Basidiomycota</taxon>
        <taxon>Agaricomycotina</taxon>
        <taxon>Agaricomycetes</taxon>
        <taxon>Agaricomycetidae</taxon>
        <taxon>Agaricales</taxon>
        <taxon>Agaricineae</taxon>
        <taxon>Strophariaceae</taxon>
        <taxon>Psilocybe</taxon>
    </lineage>
</organism>
<dbReference type="PANTHER" id="PTHR11750:SF26">
    <property type="entry name" value="PROTEIN N-TERMINAL AMIDASE"/>
    <property type="match status" value="1"/>
</dbReference>
<gene>
    <name evidence="3" type="ORF">D9619_013195</name>
</gene>
<evidence type="ECO:0000313" key="4">
    <source>
        <dbReference type="Proteomes" id="UP000567179"/>
    </source>
</evidence>
<dbReference type="AlphaFoldDB" id="A0A8H5B6N0"/>
<dbReference type="EMBL" id="JAACJJ010000033">
    <property type="protein sequence ID" value="KAF5317529.1"/>
    <property type="molecule type" value="Genomic_DNA"/>
</dbReference>
<sequence length="337" mass="36792">MPPPRVPVQLRIGVLQLSPKVIGQVQHNLNRARELCKKIQPNSLDLLCLPEMALTGYVFENAATIAPHLEAPRTGVTSQFCAELAKKLGCYVFAGYPEKLDETELAAIANPLTGNSGALKTPKGEDIHQVGANSAAICGPNGEWMAGYRKTNLFETDLTWAKAGSGFLTLNLPSPLRTLSVGICNDLNPQTAGWTTKEGPYELADYCIEKKTNVLVLLNAWLDSGTEEEEETDWNTLNYWASRIRPLWIGKDGEENLSGSDSEDEPTTPTIASSHDDTQTHSDETIVVVCNRMGSENGKTFAGSSAIYSGKRGSGRPKLLDMMGRREEGVRIWSIQI</sequence>
<evidence type="ECO:0000313" key="3">
    <source>
        <dbReference type="EMBL" id="KAF5317529.1"/>
    </source>
</evidence>
<dbReference type="PROSITE" id="PS50263">
    <property type="entry name" value="CN_HYDROLASE"/>
    <property type="match status" value="1"/>
</dbReference>
<dbReference type="Proteomes" id="UP000567179">
    <property type="component" value="Unassembled WGS sequence"/>
</dbReference>
<accession>A0A8H5B6N0</accession>
<dbReference type="InterPro" id="IPR036526">
    <property type="entry name" value="C-N_Hydrolase_sf"/>
</dbReference>
<evidence type="ECO:0000256" key="1">
    <source>
        <dbReference type="SAM" id="MobiDB-lite"/>
    </source>
</evidence>
<dbReference type="PANTHER" id="PTHR11750">
    <property type="entry name" value="PROTEIN N-TERMINAL AMIDASE"/>
    <property type="match status" value="1"/>
</dbReference>
<keyword evidence="4" id="KW-1185">Reference proteome</keyword>
<evidence type="ECO:0000259" key="2">
    <source>
        <dbReference type="PROSITE" id="PS50263"/>
    </source>
</evidence>
<dbReference type="SUPFAM" id="SSF56317">
    <property type="entry name" value="Carbon-nitrogen hydrolase"/>
    <property type="match status" value="1"/>
</dbReference>
<dbReference type="GO" id="GO:0070773">
    <property type="term" value="F:protein-N-terminal glutamine amidohydrolase activity"/>
    <property type="evidence" value="ECO:0007669"/>
    <property type="project" value="InterPro"/>
</dbReference>
<name>A0A8H5B6N0_9AGAR</name>
<reference evidence="3 4" key="1">
    <citation type="journal article" date="2020" name="ISME J.">
        <title>Uncovering the hidden diversity of litter-decomposition mechanisms in mushroom-forming fungi.</title>
        <authorList>
            <person name="Floudas D."/>
            <person name="Bentzer J."/>
            <person name="Ahren D."/>
            <person name="Johansson T."/>
            <person name="Persson P."/>
            <person name="Tunlid A."/>
        </authorList>
    </citation>
    <scope>NUCLEOTIDE SEQUENCE [LARGE SCALE GENOMIC DNA]</scope>
    <source>
        <strain evidence="3 4">CBS 101986</strain>
    </source>
</reference>
<dbReference type="Gene3D" id="3.60.110.10">
    <property type="entry name" value="Carbon-nitrogen hydrolase"/>
    <property type="match status" value="1"/>
</dbReference>
<proteinExistence type="predicted"/>
<dbReference type="Pfam" id="PF00795">
    <property type="entry name" value="CN_hydrolase"/>
    <property type="match status" value="1"/>
</dbReference>
<feature type="region of interest" description="Disordered" evidence="1">
    <location>
        <begin position="254"/>
        <end position="282"/>
    </location>
</feature>
<dbReference type="GO" id="GO:0008418">
    <property type="term" value="F:protein-N-terminal asparagine amidohydrolase activity"/>
    <property type="evidence" value="ECO:0007669"/>
    <property type="project" value="InterPro"/>
</dbReference>
<dbReference type="InterPro" id="IPR003010">
    <property type="entry name" value="C-N_Hydrolase"/>
</dbReference>
<feature type="domain" description="CN hydrolase" evidence="2">
    <location>
        <begin position="10"/>
        <end position="337"/>
    </location>
</feature>
<comment type="caution">
    <text evidence="3">The sequence shown here is derived from an EMBL/GenBank/DDBJ whole genome shotgun (WGS) entry which is preliminary data.</text>
</comment>
<protein>
    <recommendedName>
        <fullName evidence="2">CN hydrolase domain-containing protein</fullName>
    </recommendedName>
</protein>
<dbReference type="GO" id="GO:0030163">
    <property type="term" value="P:protein catabolic process"/>
    <property type="evidence" value="ECO:0007669"/>
    <property type="project" value="TreeGrafter"/>
</dbReference>